<accession>A0A2S7U3E6</accession>
<dbReference type="AlphaFoldDB" id="A0A2S7U3E6"/>
<feature type="signal peptide" evidence="3">
    <location>
        <begin position="1"/>
        <end position="29"/>
    </location>
</feature>
<dbReference type="EMBL" id="MQWA01000001">
    <property type="protein sequence ID" value="PQJ29538.1"/>
    <property type="molecule type" value="Genomic_DNA"/>
</dbReference>
<evidence type="ECO:0000256" key="1">
    <source>
        <dbReference type="ARBA" id="ARBA00006625"/>
    </source>
</evidence>
<keyword evidence="2 5" id="KW-0378">Hydrolase</keyword>
<comment type="caution">
    <text evidence="5">The sequence shown here is derived from an EMBL/GenBank/DDBJ whole genome shotgun (WGS) entry which is preliminary data.</text>
</comment>
<keyword evidence="3" id="KW-0732">Signal</keyword>
<proteinExistence type="inferred from homology"/>
<protein>
    <submittedName>
        <fullName evidence="5">Choloylglycine hydrolase</fullName>
    </submittedName>
</protein>
<dbReference type="InterPro" id="IPR029055">
    <property type="entry name" value="Ntn_hydrolases_N"/>
</dbReference>
<dbReference type="Pfam" id="PF02275">
    <property type="entry name" value="CBAH"/>
    <property type="match status" value="1"/>
</dbReference>
<dbReference type="CDD" id="cd00542">
    <property type="entry name" value="Ntn_PVA"/>
    <property type="match status" value="1"/>
</dbReference>
<feature type="chain" id="PRO_5015717232" evidence="3">
    <location>
        <begin position="30"/>
        <end position="369"/>
    </location>
</feature>
<dbReference type="Proteomes" id="UP000239907">
    <property type="component" value="Unassembled WGS sequence"/>
</dbReference>
<keyword evidence="6" id="KW-1185">Reference proteome</keyword>
<organism evidence="5 6">
    <name type="scientific">Rubritalea profundi</name>
    <dbReference type="NCBI Taxonomy" id="1658618"/>
    <lineage>
        <taxon>Bacteria</taxon>
        <taxon>Pseudomonadati</taxon>
        <taxon>Verrucomicrobiota</taxon>
        <taxon>Verrucomicrobiia</taxon>
        <taxon>Verrucomicrobiales</taxon>
        <taxon>Rubritaleaceae</taxon>
        <taxon>Rubritalea</taxon>
    </lineage>
</organism>
<name>A0A2S7U3E6_9BACT</name>
<dbReference type="PANTHER" id="PTHR35527:SF2">
    <property type="entry name" value="HYDROLASE"/>
    <property type="match status" value="1"/>
</dbReference>
<dbReference type="InterPro" id="IPR052193">
    <property type="entry name" value="Peptidase_C59"/>
</dbReference>
<dbReference type="Gene3D" id="3.60.60.10">
    <property type="entry name" value="Penicillin V Acylase, Chain A"/>
    <property type="match status" value="1"/>
</dbReference>
<evidence type="ECO:0000259" key="4">
    <source>
        <dbReference type="Pfam" id="PF02275"/>
    </source>
</evidence>
<dbReference type="OrthoDB" id="9794717at2"/>
<evidence type="ECO:0000313" key="5">
    <source>
        <dbReference type="EMBL" id="PQJ29538.1"/>
    </source>
</evidence>
<dbReference type="GO" id="GO:0016787">
    <property type="term" value="F:hydrolase activity"/>
    <property type="evidence" value="ECO:0007669"/>
    <property type="project" value="UniProtKB-KW"/>
</dbReference>
<evidence type="ECO:0000256" key="2">
    <source>
        <dbReference type="ARBA" id="ARBA00022801"/>
    </source>
</evidence>
<reference evidence="5 6" key="1">
    <citation type="submission" date="2016-12" db="EMBL/GenBank/DDBJ databases">
        <title>Study of bacterial adaptation to deep sea.</title>
        <authorList>
            <person name="Song J."/>
            <person name="Yoshizawa S."/>
            <person name="Kogure K."/>
        </authorList>
    </citation>
    <scope>NUCLEOTIDE SEQUENCE [LARGE SCALE GENOMIC DNA]</scope>
    <source>
        <strain evidence="5 6">SAORIC-165</strain>
    </source>
</reference>
<evidence type="ECO:0000313" key="6">
    <source>
        <dbReference type="Proteomes" id="UP000239907"/>
    </source>
</evidence>
<dbReference type="InterPro" id="IPR029132">
    <property type="entry name" value="CBAH/NAAA_C"/>
</dbReference>
<dbReference type="PANTHER" id="PTHR35527">
    <property type="entry name" value="CHOLOYLGLYCINE HYDROLASE"/>
    <property type="match status" value="1"/>
</dbReference>
<dbReference type="SUPFAM" id="SSF56235">
    <property type="entry name" value="N-terminal nucleophile aminohydrolases (Ntn hydrolases)"/>
    <property type="match status" value="1"/>
</dbReference>
<feature type="domain" description="Choloylglycine hydrolase/NAAA C-terminal" evidence="4">
    <location>
        <begin position="30"/>
        <end position="340"/>
    </location>
</feature>
<evidence type="ECO:0000256" key="3">
    <source>
        <dbReference type="SAM" id="SignalP"/>
    </source>
</evidence>
<comment type="similarity">
    <text evidence="1">Belongs to the peptidase C59 family.</text>
</comment>
<gene>
    <name evidence="5" type="ORF">BSZ32_14245</name>
</gene>
<sequence length="369" mass="39633">MVKLSSFLPAPPLAGLLVALLANTSPTQACTGIILRCLDGVVLAARTMEFGFDIKSNILVVPPGTKMTTLGLDPEHEGFTYEAKYGFLGANGLDMPIVFDGLNEAGLYYGAFYFAGHAVFGEASDANRGKAVSSEELGNWMLGQFATVEEVVAGLKKIEVVGSYVKEIDGFAPFHYAVSDATGASVVIEYTAEGLTVHKNTVNAVTNTPTYDWHLTNLRNYVGLTPFNKETIEVGSLKLTPFGEGTGMVGLPGDLSSPTRFVRAVAFANTALPSKTAKDGVFQAFHILNVFDIPKGAIRNPAHKDLTDYTLWTSVGDTANKVYYYKTYQTQGVESVDVRKAVAGLKAPKIIKMESGFSVKDRTSELNGK</sequence>